<name>A0A5R9K5P9_9BACT</name>
<evidence type="ECO:0000259" key="1">
    <source>
        <dbReference type="Pfam" id="PF03432"/>
    </source>
</evidence>
<proteinExistence type="predicted"/>
<sequence length="260" mass="29345">MIAKTTIGSSFLGAINYGAGYSLDGKEIEGKSELLLLHNVVSLDPLGIAMEMQQEAAGSRCKRPVWHSSLNWKPGENPTKEQMIEAANLYCSKMGADPKDHQIAVYQHHDKPHKHIHIYINRVPTDGSKALETSHNYARNVRICKEITQELNFALVEKLQEGKLRHVAENQKEAQKIVNLAIKSALKQKCNSLEDLELLLKEKGIQCKFKVEEGKLKYTSYSYRGIPIKGQDVGFTAKQLQSKFEASLFAKRQSYLKTLY</sequence>
<evidence type="ECO:0000313" key="2">
    <source>
        <dbReference type="EMBL" id="TLU88983.1"/>
    </source>
</evidence>
<feature type="domain" description="MobA/VirD2-like nuclease" evidence="1">
    <location>
        <begin position="30"/>
        <end position="152"/>
    </location>
</feature>
<dbReference type="OrthoDB" id="1525197at2"/>
<reference evidence="2 3" key="1">
    <citation type="submission" date="2019-05" db="EMBL/GenBank/DDBJ databases">
        <authorList>
            <person name="Qu J.-H."/>
        </authorList>
    </citation>
    <scope>NUCLEOTIDE SEQUENCE [LARGE SCALE GENOMIC DNA]</scope>
    <source>
        <strain evidence="2 3">Z12</strain>
    </source>
</reference>
<dbReference type="Pfam" id="PF03432">
    <property type="entry name" value="Relaxase"/>
    <property type="match status" value="1"/>
</dbReference>
<dbReference type="RefSeq" id="WP_138283699.1">
    <property type="nucleotide sequence ID" value="NZ_BMGE01000017.1"/>
</dbReference>
<dbReference type="Proteomes" id="UP000309788">
    <property type="component" value="Unassembled WGS sequence"/>
</dbReference>
<dbReference type="InterPro" id="IPR005094">
    <property type="entry name" value="Endonuclease_MobA/VirD2"/>
</dbReference>
<keyword evidence="3" id="KW-1185">Reference proteome</keyword>
<accession>A0A5R9K5P9</accession>
<organism evidence="2 3">
    <name type="scientific">Dyadobacter sediminis</name>
    <dbReference type="NCBI Taxonomy" id="1493691"/>
    <lineage>
        <taxon>Bacteria</taxon>
        <taxon>Pseudomonadati</taxon>
        <taxon>Bacteroidota</taxon>
        <taxon>Cytophagia</taxon>
        <taxon>Cytophagales</taxon>
        <taxon>Spirosomataceae</taxon>
        <taxon>Dyadobacter</taxon>
    </lineage>
</organism>
<dbReference type="AlphaFoldDB" id="A0A5R9K5P9"/>
<evidence type="ECO:0000313" key="3">
    <source>
        <dbReference type="Proteomes" id="UP000309788"/>
    </source>
</evidence>
<dbReference type="EMBL" id="VCEI01000031">
    <property type="protein sequence ID" value="TLU88983.1"/>
    <property type="molecule type" value="Genomic_DNA"/>
</dbReference>
<gene>
    <name evidence="2" type="ORF">FEM55_23115</name>
</gene>
<comment type="caution">
    <text evidence="2">The sequence shown here is derived from an EMBL/GenBank/DDBJ whole genome shotgun (WGS) entry which is preliminary data.</text>
</comment>
<protein>
    <submittedName>
        <fullName evidence="2">Relaxase</fullName>
    </submittedName>
</protein>